<dbReference type="OrthoDB" id="1930760at2759"/>
<organism evidence="2 3">
    <name type="scientific">Ophiocordyceps australis</name>
    <dbReference type="NCBI Taxonomy" id="1399860"/>
    <lineage>
        <taxon>Eukaryota</taxon>
        <taxon>Fungi</taxon>
        <taxon>Dikarya</taxon>
        <taxon>Ascomycota</taxon>
        <taxon>Pezizomycotina</taxon>
        <taxon>Sordariomycetes</taxon>
        <taxon>Hypocreomycetidae</taxon>
        <taxon>Hypocreales</taxon>
        <taxon>Ophiocordycipitaceae</taxon>
        <taxon>Ophiocordyceps</taxon>
    </lineage>
</organism>
<reference evidence="2 3" key="1">
    <citation type="submission" date="2017-06" db="EMBL/GenBank/DDBJ databases">
        <title>Ant-infecting Ophiocordyceps genomes reveal a high diversity of potential behavioral manipulation genes and a possible major role for enterotoxins.</title>
        <authorList>
            <person name="De Bekker C."/>
            <person name="Evans H.C."/>
            <person name="Brachmann A."/>
            <person name="Hughes D.P."/>
        </authorList>
    </citation>
    <scope>NUCLEOTIDE SEQUENCE [LARGE SCALE GENOMIC DNA]</scope>
    <source>
        <strain evidence="2 3">1348a</strain>
    </source>
</reference>
<dbReference type="Pfam" id="PF01323">
    <property type="entry name" value="DSBA"/>
    <property type="match status" value="1"/>
</dbReference>
<evidence type="ECO:0000259" key="1">
    <source>
        <dbReference type="Pfam" id="PF01323"/>
    </source>
</evidence>
<dbReference type="SUPFAM" id="SSF52833">
    <property type="entry name" value="Thioredoxin-like"/>
    <property type="match status" value="1"/>
</dbReference>
<dbReference type="GO" id="GO:0016491">
    <property type="term" value="F:oxidoreductase activity"/>
    <property type="evidence" value="ECO:0007669"/>
    <property type="project" value="InterPro"/>
</dbReference>
<feature type="domain" description="DSBA-like thioredoxin" evidence="1">
    <location>
        <begin position="6"/>
        <end position="212"/>
    </location>
</feature>
<accession>A0A2C5YYF6</accession>
<name>A0A2C5YYF6_9HYPO</name>
<protein>
    <recommendedName>
        <fullName evidence="1">DSBA-like thioredoxin domain-containing protein</fullName>
    </recommendedName>
</protein>
<gene>
    <name evidence="2" type="ORF">CDD82_4866</name>
</gene>
<proteinExistence type="predicted"/>
<dbReference type="PANTHER" id="PTHR13887">
    <property type="entry name" value="GLUTATHIONE S-TRANSFERASE KAPPA"/>
    <property type="match status" value="1"/>
</dbReference>
<dbReference type="PANTHER" id="PTHR13887:SF41">
    <property type="entry name" value="THIOREDOXIN SUPERFAMILY PROTEIN"/>
    <property type="match status" value="1"/>
</dbReference>
<evidence type="ECO:0000313" key="3">
    <source>
        <dbReference type="Proteomes" id="UP000224854"/>
    </source>
</evidence>
<dbReference type="CDD" id="cd03024">
    <property type="entry name" value="DsbA_FrnE"/>
    <property type="match status" value="1"/>
</dbReference>
<keyword evidence="3" id="KW-1185">Reference proteome</keyword>
<sequence>MTKISISVTSDTVCPWCYVGRRQLQRAQGLWLQQDANSGDSFSVTFVPYQLEPTWPQGPDSSRNKQQFYNGKFGPQHTRLIQQRLENIGSQLGINFRWGGRIGNSKDSHRLIHLAKSYGNSVELAVVDGLFAAYFEKEQDITSHDILRHVATRAGIPAQDFQDAIVHGDKGGAEVDEATTLARSSGVTGVPFFNIQSRFHVSGALDAKDFLKIFQKVKAHEGGSPVSDTELD</sequence>
<dbReference type="EMBL" id="NJEU01000421">
    <property type="protein sequence ID" value="PHH74605.1"/>
    <property type="molecule type" value="Genomic_DNA"/>
</dbReference>
<dbReference type="Gene3D" id="3.40.30.10">
    <property type="entry name" value="Glutaredoxin"/>
    <property type="match status" value="1"/>
</dbReference>
<dbReference type="AlphaFoldDB" id="A0A2C5YYF6"/>
<dbReference type="InterPro" id="IPR036249">
    <property type="entry name" value="Thioredoxin-like_sf"/>
</dbReference>
<dbReference type="Proteomes" id="UP000224854">
    <property type="component" value="Unassembled WGS sequence"/>
</dbReference>
<evidence type="ECO:0000313" key="2">
    <source>
        <dbReference type="EMBL" id="PHH74605.1"/>
    </source>
</evidence>
<dbReference type="InterPro" id="IPR001853">
    <property type="entry name" value="DSBA-like_thioredoxin_dom"/>
</dbReference>
<comment type="caution">
    <text evidence="2">The sequence shown here is derived from an EMBL/GenBank/DDBJ whole genome shotgun (WGS) entry which is preliminary data.</text>
</comment>